<dbReference type="Pfam" id="PF07589">
    <property type="entry name" value="PEP-CTERM"/>
    <property type="match status" value="1"/>
</dbReference>
<comment type="caution">
    <text evidence="3">The sequence shown here is derived from an EMBL/GenBank/DDBJ whole genome shotgun (WGS) entry which is preliminary data.</text>
</comment>
<organism evidence="3 4">
    <name type="scientific">Luteolibacter soli</name>
    <dbReference type="NCBI Taxonomy" id="3135280"/>
    <lineage>
        <taxon>Bacteria</taxon>
        <taxon>Pseudomonadati</taxon>
        <taxon>Verrucomicrobiota</taxon>
        <taxon>Verrucomicrobiia</taxon>
        <taxon>Verrucomicrobiales</taxon>
        <taxon>Verrucomicrobiaceae</taxon>
        <taxon>Luteolibacter</taxon>
    </lineage>
</organism>
<accession>A0ABU9AUR2</accession>
<evidence type="ECO:0000313" key="3">
    <source>
        <dbReference type="EMBL" id="MEK7950762.1"/>
    </source>
</evidence>
<dbReference type="InterPro" id="IPR013424">
    <property type="entry name" value="Ice-binding_C"/>
</dbReference>
<evidence type="ECO:0000313" key="4">
    <source>
        <dbReference type="Proteomes" id="UP001371305"/>
    </source>
</evidence>
<feature type="signal peptide" evidence="1">
    <location>
        <begin position="1"/>
        <end position="20"/>
    </location>
</feature>
<sequence length="286" mass="30056">MKFFPCLVAGIALACPDARATVLNLTNTTVAGNAPNTMVSTTGSTFRGGWLNGALYRDPSVDGSSGSGVFRDLYRVSPPNGNGNVIENGYNRPGVMDSSVPNGFDPYLKFGELIQDASQSSYIFVIDINEANNATDRYLSVDDIKIWVGGTTDPSPLPTTLSGMMTQLGVPAYDMNPSGQQNFVMLDATLSSGSGSGDLFLFVPKSFFPANTNPNANIFIYTKMGSYTGAPGFGAGSTQEQVSIPGKSIVGNSTTSTIQSGLPSVPEPSTMVALLAGGLLAFRRRR</sequence>
<dbReference type="EMBL" id="JBBUKT010000003">
    <property type="protein sequence ID" value="MEK7950762.1"/>
    <property type="molecule type" value="Genomic_DNA"/>
</dbReference>
<dbReference type="NCBIfam" id="TIGR02595">
    <property type="entry name" value="PEP_CTERM"/>
    <property type="match status" value="1"/>
</dbReference>
<protein>
    <submittedName>
        <fullName evidence="3">PEP-CTERM sorting domain-containing protein</fullName>
    </submittedName>
</protein>
<feature type="domain" description="Ice-binding protein C-terminal" evidence="2">
    <location>
        <begin position="264"/>
        <end position="286"/>
    </location>
</feature>
<evidence type="ECO:0000256" key="1">
    <source>
        <dbReference type="SAM" id="SignalP"/>
    </source>
</evidence>
<keyword evidence="1" id="KW-0732">Signal</keyword>
<evidence type="ECO:0000259" key="2">
    <source>
        <dbReference type="Pfam" id="PF07589"/>
    </source>
</evidence>
<dbReference type="RefSeq" id="WP_341404363.1">
    <property type="nucleotide sequence ID" value="NZ_JBBUKT010000003.1"/>
</dbReference>
<feature type="chain" id="PRO_5047260560" evidence="1">
    <location>
        <begin position="21"/>
        <end position="286"/>
    </location>
</feature>
<name>A0ABU9AUR2_9BACT</name>
<reference evidence="3 4" key="1">
    <citation type="submission" date="2024-04" db="EMBL/GenBank/DDBJ databases">
        <title>Luteolibacter sp. isolated from soil.</title>
        <authorList>
            <person name="An J."/>
        </authorList>
    </citation>
    <scope>NUCLEOTIDE SEQUENCE [LARGE SCALE GENOMIC DNA]</scope>
    <source>
        <strain evidence="3 4">Y139</strain>
    </source>
</reference>
<dbReference type="PROSITE" id="PS51257">
    <property type="entry name" value="PROKAR_LIPOPROTEIN"/>
    <property type="match status" value="1"/>
</dbReference>
<keyword evidence="4" id="KW-1185">Reference proteome</keyword>
<gene>
    <name evidence="3" type="ORF">WKV53_09660</name>
</gene>
<dbReference type="Proteomes" id="UP001371305">
    <property type="component" value="Unassembled WGS sequence"/>
</dbReference>
<proteinExistence type="predicted"/>